<evidence type="ECO:0000256" key="11">
    <source>
        <dbReference type="ARBA" id="ARBA00047594"/>
    </source>
</evidence>
<comment type="function">
    <text evidence="12">Catalyzes the dephosphorylation of undecaprenyl diphosphate (UPP).</text>
</comment>
<dbReference type="Pfam" id="PF02673">
    <property type="entry name" value="BacA"/>
    <property type="match status" value="1"/>
</dbReference>
<feature type="transmembrane region" description="Helical" evidence="12">
    <location>
        <begin position="12"/>
        <end position="32"/>
    </location>
</feature>
<dbReference type="EMBL" id="CP100355">
    <property type="protein sequence ID" value="UTF54889.1"/>
    <property type="molecule type" value="Genomic_DNA"/>
</dbReference>
<comment type="subcellular location">
    <subcellularLocation>
        <location evidence="1 12">Cell membrane</location>
        <topology evidence="1 12">Multi-pass membrane protein</topology>
    </subcellularLocation>
</comment>
<keyword evidence="8 12" id="KW-1133">Transmembrane helix</keyword>
<dbReference type="PANTHER" id="PTHR30622">
    <property type="entry name" value="UNDECAPRENYL-DIPHOSPHATASE"/>
    <property type="match status" value="1"/>
</dbReference>
<keyword evidence="14" id="KW-1185">Reference proteome</keyword>
<keyword evidence="5 12" id="KW-1003">Cell membrane</keyword>
<dbReference type="GO" id="GO:0005886">
    <property type="term" value="C:plasma membrane"/>
    <property type="evidence" value="ECO:0007669"/>
    <property type="project" value="UniProtKB-SubCell"/>
</dbReference>
<feature type="transmembrane region" description="Helical" evidence="12">
    <location>
        <begin position="229"/>
        <end position="250"/>
    </location>
</feature>
<dbReference type="PANTHER" id="PTHR30622:SF2">
    <property type="entry name" value="UNDECAPRENYL-DIPHOSPHATASE"/>
    <property type="match status" value="1"/>
</dbReference>
<evidence type="ECO:0000256" key="1">
    <source>
        <dbReference type="ARBA" id="ARBA00004651"/>
    </source>
</evidence>
<evidence type="ECO:0000313" key="13">
    <source>
        <dbReference type="EMBL" id="UTF54889.1"/>
    </source>
</evidence>
<evidence type="ECO:0000256" key="12">
    <source>
        <dbReference type="HAMAP-Rule" id="MF_01006"/>
    </source>
</evidence>
<dbReference type="Proteomes" id="UP001056855">
    <property type="component" value="Chromosome"/>
</dbReference>
<accession>A0A9E7NDD5</accession>
<organism evidence="13 14">
    <name type="scientific">Natronosalvus rutilus</name>
    <dbReference type="NCBI Taxonomy" id="2953753"/>
    <lineage>
        <taxon>Archaea</taxon>
        <taxon>Methanobacteriati</taxon>
        <taxon>Methanobacteriota</taxon>
        <taxon>Stenosarchaea group</taxon>
        <taxon>Halobacteria</taxon>
        <taxon>Halobacteriales</taxon>
        <taxon>Natrialbaceae</taxon>
        <taxon>Natronosalvus</taxon>
    </lineage>
</organism>
<evidence type="ECO:0000256" key="7">
    <source>
        <dbReference type="ARBA" id="ARBA00022801"/>
    </source>
</evidence>
<feature type="transmembrane region" description="Helical" evidence="12">
    <location>
        <begin position="97"/>
        <end position="119"/>
    </location>
</feature>
<protein>
    <recommendedName>
        <fullName evidence="4 12">Undecaprenyl-diphosphatase</fullName>
        <ecNumber evidence="3 12">3.6.1.27</ecNumber>
    </recommendedName>
    <alternativeName>
        <fullName evidence="10 12">Undecaprenyl pyrophosphate phosphatase</fullName>
    </alternativeName>
</protein>
<proteinExistence type="inferred from homology"/>
<dbReference type="AlphaFoldDB" id="A0A9E7NDD5"/>
<keyword evidence="9 12" id="KW-0472">Membrane</keyword>
<dbReference type="InterPro" id="IPR003824">
    <property type="entry name" value="UppP"/>
</dbReference>
<keyword evidence="7 12" id="KW-0378">Hydrolase</keyword>
<feature type="transmembrane region" description="Helical" evidence="12">
    <location>
        <begin position="52"/>
        <end position="72"/>
    </location>
</feature>
<evidence type="ECO:0000256" key="2">
    <source>
        <dbReference type="ARBA" id="ARBA00010621"/>
    </source>
</evidence>
<dbReference type="GeneID" id="73289665"/>
<comment type="catalytic activity">
    <reaction evidence="11 12">
        <text>di-trans,octa-cis-undecaprenyl diphosphate + H2O = di-trans,octa-cis-undecaprenyl phosphate + phosphate + H(+)</text>
        <dbReference type="Rhea" id="RHEA:28094"/>
        <dbReference type="ChEBI" id="CHEBI:15377"/>
        <dbReference type="ChEBI" id="CHEBI:15378"/>
        <dbReference type="ChEBI" id="CHEBI:43474"/>
        <dbReference type="ChEBI" id="CHEBI:58405"/>
        <dbReference type="ChEBI" id="CHEBI:60392"/>
        <dbReference type="EC" id="3.6.1.27"/>
    </reaction>
</comment>
<evidence type="ECO:0000256" key="8">
    <source>
        <dbReference type="ARBA" id="ARBA00022989"/>
    </source>
</evidence>
<dbReference type="GO" id="GO:0050380">
    <property type="term" value="F:undecaprenyl-diphosphatase activity"/>
    <property type="evidence" value="ECO:0007669"/>
    <property type="project" value="UniProtKB-UniRule"/>
</dbReference>
<dbReference type="EC" id="3.6.1.27" evidence="3 12"/>
<keyword evidence="6 12" id="KW-0812">Transmembrane</keyword>
<name>A0A9E7NDD5_9EURY</name>
<evidence type="ECO:0000313" key="14">
    <source>
        <dbReference type="Proteomes" id="UP001056855"/>
    </source>
</evidence>
<dbReference type="KEGG" id="sawl:NGM29_06425"/>
<feature type="transmembrane region" description="Helical" evidence="12">
    <location>
        <begin position="131"/>
        <end position="150"/>
    </location>
</feature>
<feature type="transmembrane region" description="Helical" evidence="12">
    <location>
        <begin position="262"/>
        <end position="283"/>
    </location>
</feature>
<sequence length="284" mass="29234">MGAFVVAVAESDLELLVAILAGIVQGVVEWLPVSSQGNLSLFLTFVGTDPGVALQLALFLQVGTTLSAATYYREEVRAALASVPEWRPSRAYEGENAITSYIVLASMMTGLVGIPLYIYAVDLAGQLTGGVFIGLIGVLLILTGVIQLRLESVSMGTREEPTLVDSILVGAVQGLAILPGISRSGMTTSALLFRSYEPPAAFRLSFLLSIPASLGAAALTMAGAGGLPGIAPVPAVVALLVSGVVGYLTIDALMRVVERVPFWAVCFGLGGLAIVGGTVVSVVV</sequence>
<comment type="similarity">
    <text evidence="2 12">Belongs to the UppP family.</text>
</comment>
<dbReference type="HAMAP" id="MF_01006">
    <property type="entry name" value="Undec_diphosphatase"/>
    <property type="match status" value="1"/>
</dbReference>
<evidence type="ECO:0000256" key="10">
    <source>
        <dbReference type="ARBA" id="ARBA00032707"/>
    </source>
</evidence>
<evidence type="ECO:0000256" key="3">
    <source>
        <dbReference type="ARBA" id="ARBA00012374"/>
    </source>
</evidence>
<evidence type="ECO:0000256" key="4">
    <source>
        <dbReference type="ARBA" id="ARBA00021581"/>
    </source>
</evidence>
<evidence type="ECO:0000256" key="9">
    <source>
        <dbReference type="ARBA" id="ARBA00023136"/>
    </source>
</evidence>
<gene>
    <name evidence="12" type="primary">uppP</name>
    <name evidence="13" type="ORF">NGM29_06425</name>
</gene>
<evidence type="ECO:0000256" key="6">
    <source>
        <dbReference type="ARBA" id="ARBA00022692"/>
    </source>
</evidence>
<dbReference type="RefSeq" id="WP_254159612.1">
    <property type="nucleotide sequence ID" value="NZ_CP100355.1"/>
</dbReference>
<feature type="transmembrane region" description="Helical" evidence="12">
    <location>
        <begin position="201"/>
        <end position="222"/>
    </location>
</feature>
<reference evidence="13" key="1">
    <citation type="submission" date="2022-06" db="EMBL/GenBank/DDBJ databases">
        <title>Diverse halophilic archaea isolated from saline environments.</title>
        <authorList>
            <person name="Cui H.-L."/>
        </authorList>
    </citation>
    <scope>NUCLEOTIDE SEQUENCE</scope>
    <source>
        <strain evidence="13">WLHS1</strain>
    </source>
</reference>
<evidence type="ECO:0000256" key="5">
    <source>
        <dbReference type="ARBA" id="ARBA00022475"/>
    </source>
</evidence>